<dbReference type="AlphaFoldDB" id="Q7V2J1"/>
<accession>Q7V2J1</accession>
<dbReference type="HOGENOM" id="CLU_2344387_0_0_3"/>
<dbReference type="RefSeq" id="WP_011132120.1">
    <property type="nucleotide sequence ID" value="NC_005072.1"/>
</dbReference>
<dbReference type="OrthoDB" id="540895at2"/>
<dbReference type="EMBL" id="BX548174">
    <property type="protein sequence ID" value="CAE18944.1"/>
    <property type="molecule type" value="Genomic_DNA"/>
</dbReference>
<proteinExistence type="predicted"/>
<organism evidence="1 2">
    <name type="scientific">Prochlorococcus marinus subsp. pastoris (strain CCMP1986 / NIES-2087 / MED4)</name>
    <dbReference type="NCBI Taxonomy" id="59919"/>
    <lineage>
        <taxon>Bacteria</taxon>
        <taxon>Bacillati</taxon>
        <taxon>Cyanobacteriota</taxon>
        <taxon>Cyanophyceae</taxon>
        <taxon>Synechococcales</taxon>
        <taxon>Prochlorococcaceae</taxon>
        <taxon>Prochlorococcus</taxon>
    </lineage>
</organism>
<name>Q7V2J1_PROMP</name>
<evidence type="ECO:0000313" key="1">
    <source>
        <dbReference type="EMBL" id="CAE18944.1"/>
    </source>
</evidence>
<dbReference type="KEGG" id="pmm:PMM0485"/>
<protein>
    <submittedName>
        <fullName evidence="1">Uncharacterized protein</fullName>
    </submittedName>
</protein>
<dbReference type="STRING" id="59919.PMM0485"/>
<gene>
    <name evidence="1" type="ordered locus">PMM0485</name>
</gene>
<sequence length="98" mass="11089">MKFKLNKKISSLVKICILFVSFINIKSTKLNAEESYLNEIEFDSSTKIDTDSSALPTNPFELVEMIRRANSMNDATKPSDAIDDALKLFNKIEVKETP</sequence>
<evidence type="ECO:0000313" key="2">
    <source>
        <dbReference type="Proteomes" id="UP000001026"/>
    </source>
</evidence>
<dbReference type="Proteomes" id="UP000001026">
    <property type="component" value="Chromosome"/>
</dbReference>
<reference evidence="1 2" key="1">
    <citation type="journal article" date="2003" name="Nature">
        <title>Genome divergence in two Prochlorococcus ecotypes reflects oceanic niche differentiation.</title>
        <authorList>
            <person name="Rocap G."/>
            <person name="Larimer F.W."/>
            <person name="Lamerdin J.E."/>
            <person name="Malfatti S."/>
            <person name="Chain P."/>
            <person name="Ahlgren N.A."/>
            <person name="Arellano A."/>
            <person name="Coleman M."/>
            <person name="Hauser L."/>
            <person name="Hess W.R."/>
            <person name="Johnson Z.I."/>
            <person name="Land M.L."/>
            <person name="Lindell D."/>
            <person name="Post A.F."/>
            <person name="Regala W."/>
            <person name="Shah M."/>
            <person name="Shaw S.L."/>
            <person name="Steglich C."/>
            <person name="Sullivan M.B."/>
            <person name="Ting C.S."/>
            <person name="Tolonen A."/>
            <person name="Webb E.A."/>
            <person name="Zinser E.R."/>
            <person name="Chisholm S.W."/>
        </authorList>
    </citation>
    <scope>NUCLEOTIDE SEQUENCE [LARGE SCALE GENOMIC DNA]</scope>
    <source>
        <strain evidence="2">CCMP1986 / NIES-2087 / MED4</strain>
    </source>
</reference>